<feature type="signal peptide" evidence="3">
    <location>
        <begin position="1"/>
        <end position="20"/>
    </location>
</feature>
<protein>
    <submittedName>
        <fullName evidence="5">CubicO group peptidase (Beta-lactamase class C family)</fullName>
    </submittedName>
</protein>
<dbReference type="Pfam" id="PF00144">
    <property type="entry name" value="Beta-lactamase"/>
    <property type="match status" value="1"/>
</dbReference>
<evidence type="ECO:0000313" key="6">
    <source>
        <dbReference type="Proteomes" id="UP001240236"/>
    </source>
</evidence>
<evidence type="ECO:0000256" key="1">
    <source>
        <dbReference type="SAM" id="MobiDB-lite"/>
    </source>
</evidence>
<dbReference type="InterPro" id="IPR050491">
    <property type="entry name" value="AmpC-like"/>
</dbReference>
<proteinExistence type="predicted"/>
<feature type="transmembrane region" description="Helical" evidence="2">
    <location>
        <begin position="432"/>
        <end position="454"/>
    </location>
</feature>
<dbReference type="SUPFAM" id="SSF56601">
    <property type="entry name" value="beta-lactamase/transpeptidase-like"/>
    <property type="match status" value="1"/>
</dbReference>
<feature type="compositionally biased region" description="Low complexity" evidence="1">
    <location>
        <begin position="240"/>
        <end position="256"/>
    </location>
</feature>
<evidence type="ECO:0000256" key="2">
    <source>
        <dbReference type="SAM" id="Phobius"/>
    </source>
</evidence>
<dbReference type="RefSeq" id="WP_307244127.1">
    <property type="nucleotide sequence ID" value="NZ_JAUSUZ010000001.1"/>
</dbReference>
<accession>A0AAE3W3Y3</accession>
<dbReference type="EMBL" id="JAUSUZ010000001">
    <property type="protein sequence ID" value="MDQ0369126.1"/>
    <property type="molecule type" value="Genomic_DNA"/>
</dbReference>
<keyword evidence="6" id="KW-1185">Reference proteome</keyword>
<dbReference type="InterPro" id="IPR001466">
    <property type="entry name" value="Beta-lactam-related"/>
</dbReference>
<comment type="caution">
    <text evidence="5">The sequence shown here is derived from an EMBL/GenBank/DDBJ whole genome shotgun (WGS) entry which is preliminary data.</text>
</comment>
<evidence type="ECO:0000259" key="4">
    <source>
        <dbReference type="Pfam" id="PF00144"/>
    </source>
</evidence>
<sequence length="490" mass="49843">MRAPVAALVAILAAAAALLAGPRPPSLGPEQTGDAALAARVRDAAGDPGGYRGLSVALVENGAVRFAGVGDDRITPDTAFEMGSVTKALTGMLLADLEQDGVLRAQDTLGTLLPGTGGPAASITAEELTSHRSGLPRLPPQNPATLFLRQARAADPYAGITPERIGRDVAGTESLDGRGKVAYSNYGVSVLGLALATRAGVPYPRLVTDRILTPLGMSGTVFTLDGAAPPAGAAGGGTPSGRSTAPWTASGTAPAGTGAWSTAADLGRLLTALLAGTAPGQAAITDRFDAGPDERVGYGWFTRTADGRRIVWHNGGTGGFRAFVGFEPATGRGVAVLGDTTRSVDPLGLRLLGVNAADESRSLPEWSVTVVTVLLLSAGTSLFTTAASPIRFRGRRVWGTDAPDRLQITDAALISAGCLTVVRLTGDWQLVPAWLWALAAGLSAAGAVLAALRWRGLRTLKEGGNAAARWTGTGLSAVLAAALTALFLLP</sequence>
<evidence type="ECO:0000313" key="5">
    <source>
        <dbReference type="EMBL" id="MDQ0369126.1"/>
    </source>
</evidence>
<dbReference type="PANTHER" id="PTHR46825">
    <property type="entry name" value="D-ALANYL-D-ALANINE-CARBOXYPEPTIDASE/ENDOPEPTIDASE AMPH"/>
    <property type="match status" value="1"/>
</dbReference>
<feature type="region of interest" description="Disordered" evidence="1">
    <location>
        <begin position="230"/>
        <end position="256"/>
    </location>
</feature>
<keyword evidence="2" id="KW-1133">Transmembrane helix</keyword>
<feature type="chain" id="PRO_5042139631" evidence="3">
    <location>
        <begin position="21"/>
        <end position="490"/>
    </location>
</feature>
<feature type="domain" description="Beta-lactamase-related" evidence="4">
    <location>
        <begin position="48"/>
        <end position="341"/>
    </location>
</feature>
<reference evidence="5 6" key="1">
    <citation type="submission" date="2023-07" db="EMBL/GenBank/DDBJ databases">
        <title>Sequencing the genomes of 1000 actinobacteria strains.</title>
        <authorList>
            <person name="Klenk H.-P."/>
        </authorList>
    </citation>
    <scope>NUCLEOTIDE SEQUENCE [LARGE SCALE GENOMIC DNA]</scope>
    <source>
        <strain evidence="5 6">DSM 44709</strain>
    </source>
</reference>
<keyword evidence="2" id="KW-0472">Membrane</keyword>
<dbReference type="AlphaFoldDB" id="A0AAE3W3Y3"/>
<organism evidence="5 6">
    <name type="scientific">Catenuloplanes indicus</name>
    <dbReference type="NCBI Taxonomy" id="137267"/>
    <lineage>
        <taxon>Bacteria</taxon>
        <taxon>Bacillati</taxon>
        <taxon>Actinomycetota</taxon>
        <taxon>Actinomycetes</taxon>
        <taxon>Micromonosporales</taxon>
        <taxon>Micromonosporaceae</taxon>
        <taxon>Catenuloplanes</taxon>
    </lineage>
</organism>
<feature type="transmembrane region" description="Helical" evidence="2">
    <location>
        <begin position="366"/>
        <end position="387"/>
    </location>
</feature>
<dbReference type="InterPro" id="IPR012338">
    <property type="entry name" value="Beta-lactam/transpept-like"/>
</dbReference>
<dbReference type="Proteomes" id="UP001240236">
    <property type="component" value="Unassembled WGS sequence"/>
</dbReference>
<name>A0AAE3W3Y3_9ACTN</name>
<keyword evidence="3" id="KW-0732">Signal</keyword>
<evidence type="ECO:0000256" key="3">
    <source>
        <dbReference type="SAM" id="SignalP"/>
    </source>
</evidence>
<dbReference type="Gene3D" id="3.40.710.10">
    <property type="entry name" value="DD-peptidase/beta-lactamase superfamily"/>
    <property type="match status" value="1"/>
</dbReference>
<keyword evidence="2" id="KW-0812">Transmembrane</keyword>
<dbReference type="PANTHER" id="PTHR46825:SF8">
    <property type="entry name" value="BETA-LACTAMASE-RELATED"/>
    <property type="match status" value="1"/>
</dbReference>
<gene>
    <name evidence="5" type="ORF">J2S42_005795</name>
</gene>
<feature type="transmembrane region" description="Helical" evidence="2">
    <location>
        <begin position="466"/>
        <end position="489"/>
    </location>
</feature>